<dbReference type="RefSeq" id="WP_129461634.1">
    <property type="nucleotide sequence ID" value="NZ_SBKN01000005.1"/>
</dbReference>
<dbReference type="Proteomes" id="UP000289857">
    <property type="component" value="Unassembled WGS sequence"/>
</dbReference>
<comment type="caution">
    <text evidence="1">The sequence shown here is derived from an EMBL/GenBank/DDBJ whole genome shotgun (WGS) entry which is preliminary data.</text>
</comment>
<protein>
    <submittedName>
        <fullName evidence="1">Uncharacterized protein</fullName>
    </submittedName>
</protein>
<evidence type="ECO:0000313" key="1">
    <source>
        <dbReference type="EMBL" id="RXR22177.1"/>
    </source>
</evidence>
<keyword evidence="2" id="KW-1185">Reference proteome</keyword>
<dbReference type="EMBL" id="SBKN01000005">
    <property type="protein sequence ID" value="RXR22177.1"/>
    <property type="molecule type" value="Genomic_DNA"/>
</dbReference>
<reference evidence="2" key="1">
    <citation type="submission" date="2019-01" db="EMBL/GenBank/DDBJ databases">
        <title>Cytophagaceae bacterium strain CAR-16.</title>
        <authorList>
            <person name="Chen W.-M."/>
        </authorList>
    </citation>
    <scope>NUCLEOTIDE SEQUENCE [LARGE SCALE GENOMIC DNA]</scope>
    <source>
        <strain evidence="2">WWJ-16</strain>
    </source>
</reference>
<accession>A0A4V1N2K2</accession>
<name>A0A4V1N2K2_9FLAO</name>
<proteinExistence type="predicted"/>
<evidence type="ECO:0000313" key="2">
    <source>
        <dbReference type="Proteomes" id="UP000289857"/>
    </source>
</evidence>
<sequence length="94" mass="11043">MTLLLVGLVFLFMVISLRLWIQNQRLRNQHRKQLGQLQIALDVLVEKQKRLVQQAQLTTTYTTTYSQDMQRIGHEVVSLQKMLFERVSSIDDKA</sequence>
<dbReference type="AlphaFoldDB" id="A0A4V1N2K2"/>
<gene>
    <name evidence="1" type="ORF">EQG61_09255</name>
</gene>
<organism evidence="1 2">
    <name type="scientific">Flavobacterium stagni</name>
    <dbReference type="NCBI Taxonomy" id="2506421"/>
    <lineage>
        <taxon>Bacteria</taxon>
        <taxon>Pseudomonadati</taxon>
        <taxon>Bacteroidota</taxon>
        <taxon>Flavobacteriia</taxon>
        <taxon>Flavobacteriales</taxon>
        <taxon>Flavobacteriaceae</taxon>
        <taxon>Flavobacterium</taxon>
    </lineage>
</organism>